<dbReference type="EMBL" id="OY726397">
    <property type="protein sequence ID" value="CAJ1500598.1"/>
    <property type="molecule type" value="Genomic_DNA"/>
</dbReference>
<dbReference type="RefSeq" id="WP_308481921.1">
    <property type="nucleotide sequence ID" value="NZ_OY726397.1"/>
</dbReference>
<name>A0ABM9LKL6_9MYCO</name>
<keyword evidence="2" id="KW-1185">Reference proteome</keyword>
<evidence type="ECO:0000313" key="2">
    <source>
        <dbReference type="Proteomes" id="UP001190465"/>
    </source>
</evidence>
<reference evidence="1 2" key="1">
    <citation type="submission" date="2023-08" db="EMBL/GenBank/DDBJ databases">
        <authorList>
            <person name="Folkvardsen B D."/>
            <person name="Norman A."/>
        </authorList>
    </citation>
    <scope>NUCLEOTIDE SEQUENCE [LARGE SCALE GENOMIC DNA]</scope>
    <source>
        <strain evidence="1 2">Mu0053</strain>
    </source>
</reference>
<organism evidence="1 2">
    <name type="scientific">[Mycobacterium] burgundiense</name>
    <dbReference type="NCBI Taxonomy" id="3064286"/>
    <lineage>
        <taxon>Bacteria</taxon>
        <taxon>Bacillati</taxon>
        <taxon>Actinomycetota</taxon>
        <taxon>Actinomycetes</taxon>
        <taxon>Mycobacteriales</taxon>
        <taxon>Mycobacteriaceae</taxon>
        <taxon>Mycolicibacterium</taxon>
    </lineage>
</organism>
<dbReference type="Proteomes" id="UP001190465">
    <property type="component" value="Chromosome"/>
</dbReference>
<gene>
    <name evidence="1" type="ORF">MU0053_001712</name>
</gene>
<sequence>MKPPNGPGEIRCGGVPMLGPNETAPTGVVLSEDAQDGTLLGKRYVCDGSGLEVLCTKAGAGSLAFEDTPLVQQGAKPLPPSD</sequence>
<accession>A0ABM9LKL6</accession>
<protein>
    <submittedName>
        <fullName evidence="1">Uncharacterized protein</fullName>
    </submittedName>
</protein>
<evidence type="ECO:0000313" key="1">
    <source>
        <dbReference type="EMBL" id="CAJ1500598.1"/>
    </source>
</evidence>
<proteinExistence type="predicted"/>